<dbReference type="EMBL" id="AYYO01000027">
    <property type="protein sequence ID" value="KRM55248.1"/>
    <property type="molecule type" value="Genomic_DNA"/>
</dbReference>
<comment type="caution">
    <text evidence="2">The sequence shown here is derived from an EMBL/GenBank/DDBJ whole genome shotgun (WGS) entry which is preliminary data.</text>
</comment>
<dbReference type="PANTHER" id="PTHR37305:SF1">
    <property type="entry name" value="MEMBRANE PROTEIN"/>
    <property type="match status" value="1"/>
</dbReference>
<dbReference type="OrthoDB" id="2285906at2"/>
<evidence type="ECO:0000313" key="2">
    <source>
        <dbReference type="EMBL" id="KRM55248.1"/>
    </source>
</evidence>
<dbReference type="Proteomes" id="UP000051679">
    <property type="component" value="Unassembled WGS sequence"/>
</dbReference>
<feature type="transmembrane region" description="Helical" evidence="1">
    <location>
        <begin position="285"/>
        <end position="309"/>
    </location>
</feature>
<keyword evidence="1" id="KW-1133">Transmembrane helix</keyword>
<feature type="transmembrane region" description="Helical" evidence="1">
    <location>
        <begin position="362"/>
        <end position="389"/>
    </location>
</feature>
<keyword evidence="1" id="KW-0812">Transmembrane</keyword>
<organism evidence="2 3">
    <name type="scientific">Lacticaseibacillus sharpeae JCM 1186 = DSM 20505</name>
    <dbReference type="NCBI Taxonomy" id="1291052"/>
    <lineage>
        <taxon>Bacteria</taxon>
        <taxon>Bacillati</taxon>
        <taxon>Bacillota</taxon>
        <taxon>Bacilli</taxon>
        <taxon>Lactobacillales</taxon>
        <taxon>Lactobacillaceae</taxon>
        <taxon>Lacticaseibacillus</taxon>
    </lineage>
</organism>
<sequence>MREQYLFDLKKNIWSSTNVVIFIAFLILMLGTFFTALGTKDASMNDMMRAYSEAGDNIQVTVKALNEKKHLTKDEQALLAQKQKQQEYISNISMDYSGLLSPIPMNTVKETDQAILDYAKYNLREAKKGNKNLVLISYKGKEVDNTLLGRKKDVAFYTYLVQHNTMEIPANKVDAPAATYLPYQFLYHLSPLIILAVFLVQLGQLFTSEKRDGTISFMNNLPTGKLRILVARMLTFLTITIPLFLGACLTTYIITGIKFGWGSWQYPLVYSADGKTPSIMTVGHYFAMLCALFLIIVLFLMVLSALVGLISGNFGVNIVVCAVPLVLATKQVLTAGIIAHFTKFLPSSYFDASKVILHETDWSILGIGGGVLVILLWTAVLFGLCVLILRRRERL</sequence>
<dbReference type="STRING" id="1291052.FC18_GL001539"/>
<feature type="transmembrane region" description="Helical" evidence="1">
    <location>
        <begin position="12"/>
        <end position="37"/>
    </location>
</feature>
<keyword evidence="3" id="KW-1185">Reference proteome</keyword>
<gene>
    <name evidence="2" type="ORF">FC18_GL001539</name>
</gene>
<accession>A0A0R1ZJY1</accession>
<dbReference type="PANTHER" id="PTHR37305">
    <property type="entry name" value="INTEGRAL MEMBRANE PROTEIN-RELATED"/>
    <property type="match status" value="1"/>
</dbReference>
<keyword evidence="1" id="KW-0472">Membrane</keyword>
<evidence type="ECO:0000256" key="1">
    <source>
        <dbReference type="SAM" id="Phobius"/>
    </source>
</evidence>
<proteinExistence type="predicted"/>
<feature type="transmembrane region" description="Helical" evidence="1">
    <location>
        <begin position="316"/>
        <end position="342"/>
    </location>
</feature>
<dbReference type="RefSeq" id="WP_054679595.1">
    <property type="nucleotide sequence ID" value="NZ_AYYO01000027.1"/>
</dbReference>
<protein>
    <recommendedName>
        <fullName evidence="4">ABC transporter permease</fullName>
    </recommendedName>
</protein>
<dbReference type="AlphaFoldDB" id="A0A0R1ZJY1"/>
<evidence type="ECO:0008006" key="4">
    <source>
        <dbReference type="Google" id="ProtNLM"/>
    </source>
</evidence>
<name>A0A0R1ZJY1_9LACO</name>
<evidence type="ECO:0000313" key="3">
    <source>
        <dbReference type="Proteomes" id="UP000051679"/>
    </source>
</evidence>
<feature type="transmembrane region" description="Helical" evidence="1">
    <location>
        <begin position="228"/>
        <end position="254"/>
    </location>
</feature>
<reference evidence="2 3" key="1">
    <citation type="journal article" date="2015" name="Genome Announc.">
        <title>Expanding the biotechnology potential of lactobacilli through comparative genomics of 213 strains and associated genera.</title>
        <authorList>
            <person name="Sun Z."/>
            <person name="Harris H.M."/>
            <person name="McCann A."/>
            <person name="Guo C."/>
            <person name="Argimon S."/>
            <person name="Zhang W."/>
            <person name="Yang X."/>
            <person name="Jeffery I.B."/>
            <person name="Cooney J.C."/>
            <person name="Kagawa T.F."/>
            <person name="Liu W."/>
            <person name="Song Y."/>
            <person name="Salvetti E."/>
            <person name="Wrobel A."/>
            <person name="Rasinkangas P."/>
            <person name="Parkhill J."/>
            <person name="Rea M.C."/>
            <person name="O'Sullivan O."/>
            <person name="Ritari J."/>
            <person name="Douillard F.P."/>
            <person name="Paul Ross R."/>
            <person name="Yang R."/>
            <person name="Briner A.E."/>
            <person name="Felis G.E."/>
            <person name="de Vos W.M."/>
            <person name="Barrangou R."/>
            <person name="Klaenhammer T.R."/>
            <person name="Caufield P.W."/>
            <person name="Cui Y."/>
            <person name="Zhang H."/>
            <person name="O'Toole P.W."/>
        </authorList>
    </citation>
    <scope>NUCLEOTIDE SEQUENCE [LARGE SCALE GENOMIC DNA]</scope>
    <source>
        <strain evidence="2 3">DSM 20505</strain>
    </source>
</reference>
<dbReference type="PATRIC" id="fig|1291052.5.peg.1564"/>
<feature type="transmembrane region" description="Helical" evidence="1">
    <location>
        <begin position="185"/>
        <end position="207"/>
    </location>
</feature>